<dbReference type="Proteomes" id="UP000276178">
    <property type="component" value="Unassembled WGS sequence"/>
</dbReference>
<organism evidence="2 3">
    <name type="scientific">Brevibacillus agri</name>
    <dbReference type="NCBI Taxonomy" id="51101"/>
    <lineage>
        <taxon>Bacteria</taxon>
        <taxon>Bacillati</taxon>
        <taxon>Bacillota</taxon>
        <taxon>Bacilli</taxon>
        <taxon>Bacillales</taxon>
        <taxon>Paenibacillaceae</taxon>
        <taxon>Brevibacillus</taxon>
    </lineage>
</organism>
<sequence>MNTQKASERYEHLIDEEDHLVAQIETYNQMIESTLTYAYTNASNLHLETLKDVLTDIHHKNQQAQLQLLHVKLEKNTLAHRLKYANNSNAPSSA</sequence>
<dbReference type="EMBL" id="BJOD01000089">
    <property type="protein sequence ID" value="GED28678.1"/>
    <property type="molecule type" value="Genomic_DNA"/>
</dbReference>
<evidence type="ECO:0000313" key="2">
    <source>
        <dbReference type="EMBL" id="RNB51701.1"/>
    </source>
</evidence>
<dbReference type="GeneID" id="82809330"/>
<gene>
    <name evidence="1" type="ORF">BAG01nite_47800</name>
    <name evidence="2" type="ORF">EB820_19545</name>
</gene>
<dbReference type="Proteomes" id="UP000317180">
    <property type="component" value="Unassembled WGS sequence"/>
</dbReference>
<comment type="caution">
    <text evidence="2">The sequence shown here is derived from an EMBL/GenBank/DDBJ whole genome shotgun (WGS) entry which is preliminary data.</text>
</comment>
<dbReference type="AlphaFoldDB" id="A0A3M8AKJ1"/>
<name>A0A3M8AKJ1_9BACL</name>
<reference evidence="2 3" key="1">
    <citation type="submission" date="2018-10" db="EMBL/GenBank/DDBJ databases">
        <title>Phylogenomics of Brevibacillus.</title>
        <authorList>
            <person name="Dunlap C."/>
        </authorList>
    </citation>
    <scope>NUCLEOTIDE SEQUENCE [LARGE SCALE GENOMIC DNA]</scope>
    <source>
        <strain evidence="2 3">NRRL NRS 1219</strain>
    </source>
</reference>
<protein>
    <submittedName>
        <fullName evidence="2">Uncharacterized protein</fullName>
    </submittedName>
</protein>
<evidence type="ECO:0000313" key="4">
    <source>
        <dbReference type="Proteomes" id="UP000317180"/>
    </source>
</evidence>
<evidence type="ECO:0000313" key="3">
    <source>
        <dbReference type="Proteomes" id="UP000276178"/>
    </source>
</evidence>
<dbReference type="RefSeq" id="WP_122953245.1">
    <property type="nucleotide sequence ID" value="NZ_BJOD01000089.1"/>
</dbReference>
<reference evidence="1 4" key="2">
    <citation type="submission" date="2019-06" db="EMBL/GenBank/DDBJ databases">
        <title>Whole genome shotgun sequence of Brevibacillus agri NBRC 15538.</title>
        <authorList>
            <person name="Hosoyama A."/>
            <person name="Uohara A."/>
            <person name="Ohji S."/>
            <person name="Ichikawa N."/>
        </authorList>
    </citation>
    <scope>NUCLEOTIDE SEQUENCE [LARGE SCALE GENOMIC DNA]</scope>
    <source>
        <strain evidence="1 4">NBRC 15538</strain>
    </source>
</reference>
<accession>A0A3M8AKJ1</accession>
<dbReference type="EMBL" id="RHHN01000061">
    <property type="protein sequence ID" value="RNB51701.1"/>
    <property type="molecule type" value="Genomic_DNA"/>
</dbReference>
<evidence type="ECO:0000313" key="1">
    <source>
        <dbReference type="EMBL" id="GED28678.1"/>
    </source>
</evidence>
<proteinExistence type="predicted"/>
<keyword evidence="4" id="KW-1185">Reference proteome</keyword>